<feature type="signal peptide" evidence="1">
    <location>
        <begin position="1"/>
        <end position="17"/>
    </location>
</feature>
<evidence type="ECO:0000313" key="2">
    <source>
        <dbReference type="EMBL" id="SLN29929.1"/>
    </source>
</evidence>
<proteinExistence type="predicted"/>
<feature type="chain" id="PRO_5012418635" evidence="1">
    <location>
        <begin position="18"/>
        <end position="122"/>
    </location>
</feature>
<dbReference type="EMBL" id="FWFQ01000008">
    <property type="protein sequence ID" value="SLN29929.1"/>
    <property type="molecule type" value="Genomic_DNA"/>
</dbReference>
<protein>
    <submittedName>
        <fullName evidence="2">Uncharacterized protein</fullName>
    </submittedName>
</protein>
<gene>
    <name evidence="2" type="ORF">PSA7680_01408</name>
</gene>
<evidence type="ECO:0000313" key="3">
    <source>
        <dbReference type="Proteomes" id="UP000193409"/>
    </source>
</evidence>
<keyword evidence="1" id="KW-0732">Signal</keyword>
<keyword evidence="3" id="KW-1185">Reference proteome</keyword>
<reference evidence="2 3" key="1">
    <citation type="submission" date="2017-03" db="EMBL/GenBank/DDBJ databases">
        <authorList>
            <person name="Afonso C.L."/>
            <person name="Miller P.J."/>
            <person name="Scott M.A."/>
            <person name="Spackman E."/>
            <person name="Goraichik I."/>
            <person name="Dimitrov K.M."/>
            <person name="Suarez D.L."/>
            <person name="Swayne D.E."/>
        </authorList>
    </citation>
    <scope>NUCLEOTIDE SEQUENCE [LARGE SCALE GENOMIC DNA]</scope>
    <source>
        <strain evidence="2 3">CECT 7680</strain>
    </source>
</reference>
<organism evidence="2 3">
    <name type="scientific">Pseudoruegeria aquimaris</name>
    <dbReference type="NCBI Taxonomy" id="393663"/>
    <lineage>
        <taxon>Bacteria</taxon>
        <taxon>Pseudomonadati</taxon>
        <taxon>Pseudomonadota</taxon>
        <taxon>Alphaproteobacteria</taxon>
        <taxon>Rhodobacterales</taxon>
        <taxon>Roseobacteraceae</taxon>
        <taxon>Pseudoruegeria</taxon>
    </lineage>
</organism>
<dbReference type="RefSeq" id="WP_085867961.1">
    <property type="nucleotide sequence ID" value="NZ_FWFQ01000008.1"/>
</dbReference>
<accession>A0A1Y5S0V7</accession>
<dbReference type="Proteomes" id="UP000193409">
    <property type="component" value="Unassembled WGS sequence"/>
</dbReference>
<dbReference type="AlphaFoldDB" id="A0A1Y5S0V7"/>
<name>A0A1Y5S0V7_9RHOB</name>
<sequence>MRSLALMMVVSAGTALAQPAPGVREGDTLYGAADLAALLSGQAVTFFDGGTARYAADGSYSYAYEGSDQLWTGTWEAGEGSAVCVAFDNGFARCDIYVSDGSRLVLITEQGDRFPAQEKAPI</sequence>
<dbReference type="OrthoDB" id="7709182at2"/>
<evidence type="ECO:0000256" key="1">
    <source>
        <dbReference type="SAM" id="SignalP"/>
    </source>
</evidence>